<dbReference type="PANTHER" id="PTHR23054:SF53">
    <property type="entry name" value="OS06G0704100 PROTEIN"/>
    <property type="match status" value="1"/>
</dbReference>
<name>A0AAD8VNY9_LOLMU</name>
<dbReference type="PANTHER" id="PTHR23054">
    <property type="entry name" value="TERNARY COMPLEX FACTOR MIP1, LEUCINE-ZIPPER-RELATED"/>
    <property type="match status" value="1"/>
</dbReference>
<gene>
    <name evidence="5" type="ORF">QYE76_035408</name>
</gene>
<feature type="compositionally biased region" description="Polar residues" evidence="2">
    <location>
        <begin position="398"/>
        <end position="413"/>
    </location>
</feature>
<feature type="domain" description="DUF547" evidence="3">
    <location>
        <begin position="511"/>
        <end position="643"/>
    </location>
</feature>
<feature type="region of interest" description="Disordered" evidence="2">
    <location>
        <begin position="312"/>
        <end position="346"/>
    </location>
</feature>
<evidence type="ECO:0000259" key="3">
    <source>
        <dbReference type="Pfam" id="PF04784"/>
    </source>
</evidence>
<feature type="domain" description="Ternary complex factor MIP1 leucine-zipper" evidence="4">
    <location>
        <begin position="221"/>
        <end position="300"/>
    </location>
</feature>
<feature type="coiled-coil region" evidence="1">
    <location>
        <begin position="269"/>
        <end position="303"/>
    </location>
</feature>
<dbReference type="Pfam" id="PF14389">
    <property type="entry name" value="Lzipper-MIP1"/>
    <property type="match status" value="1"/>
</dbReference>
<feature type="region of interest" description="Disordered" evidence="2">
    <location>
        <begin position="152"/>
        <end position="228"/>
    </location>
</feature>
<dbReference type="AlphaFoldDB" id="A0AAD8VNY9"/>
<feature type="region of interest" description="Disordered" evidence="2">
    <location>
        <begin position="79"/>
        <end position="131"/>
    </location>
</feature>
<comment type="caution">
    <text evidence="5">The sequence shown here is derived from an EMBL/GenBank/DDBJ whole genome shotgun (WGS) entry which is preliminary data.</text>
</comment>
<dbReference type="EMBL" id="JAUUTY010000007">
    <property type="protein sequence ID" value="KAK1611735.1"/>
    <property type="molecule type" value="Genomic_DNA"/>
</dbReference>
<organism evidence="5 6">
    <name type="scientific">Lolium multiflorum</name>
    <name type="common">Italian ryegrass</name>
    <name type="synonym">Lolium perenne subsp. multiflorum</name>
    <dbReference type="NCBI Taxonomy" id="4521"/>
    <lineage>
        <taxon>Eukaryota</taxon>
        <taxon>Viridiplantae</taxon>
        <taxon>Streptophyta</taxon>
        <taxon>Embryophyta</taxon>
        <taxon>Tracheophyta</taxon>
        <taxon>Spermatophyta</taxon>
        <taxon>Magnoliopsida</taxon>
        <taxon>Liliopsida</taxon>
        <taxon>Poales</taxon>
        <taxon>Poaceae</taxon>
        <taxon>BOP clade</taxon>
        <taxon>Pooideae</taxon>
        <taxon>Poodae</taxon>
        <taxon>Poeae</taxon>
        <taxon>Poeae Chloroplast Group 2 (Poeae type)</taxon>
        <taxon>Loliodinae</taxon>
        <taxon>Loliinae</taxon>
        <taxon>Lolium</taxon>
    </lineage>
</organism>
<proteinExistence type="predicted"/>
<reference evidence="5" key="1">
    <citation type="submission" date="2023-07" db="EMBL/GenBank/DDBJ databases">
        <title>A chromosome-level genome assembly of Lolium multiflorum.</title>
        <authorList>
            <person name="Chen Y."/>
            <person name="Copetti D."/>
            <person name="Kolliker R."/>
            <person name="Studer B."/>
        </authorList>
    </citation>
    <scope>NUCLEOTIDE SEQUENCE</scope>
    <source>
        <strain evidence="5">02402/16</strain>
        <tissue evidence="5">Leaf</tissue>
    </source>
</reference>
<evidence type="ECO:0000313" key="5">
    <source>
        <dbReference type="EMBL" id="KAK1611735.1"/>
    </source>
</evidence>
<keyword evidence="1" id="KW-0175">Coiled coil</keyword>
<dbReference type="InterPro" id="IPR025757">
    <property type="entry name" value="MIP1_Leuzipper"/>
</dbReference>
<evidence type="ECO:0000256" key="1">
    <source>
        <dbReference type="SAM" id="Coils"/>
    </source>
</evidence>
<protein>
    <submittedName>
        <fullName evidence="5">Uncharacterized protein</fullName>
    </submittedName>
</protein>
<feature type="compositionally biased region" description="Low complexity" evidence="2">
    <location>
        <begin position="173"/>
        <end position="185"/>
    </location>
</feature>
<keyword evidence="6" id="KW-1185">Reference proteome</keyword>
<feature type="compositionally biased region" description="Basic and acidic residues" evidence="2">
    <location>
        <begin position="121"/>
        <end position="131"/>
    </location>
</feature>
<dbReference type="InterPro" id="IPR006869">
    <property type="entry name" value="DUF547"/>
</dbReference>
<feature type="region of interest" description="Disordered" evidence="2">
    <location>
        <begin position="394"/>
        <end position="413"/>
    </location>
</feature>
<evidence type="ECO:0000259" key="4">
    <source>
        <dbReference type="Pfam" id="PF14389"/>
    </source>
</evidence>
<sequence length="728" mass="80740">MERRTAAKEQPPASSLNVLPLIRAHYNPRVYGNSSSTGSFFFLFFFFSNTHAMSDYTLPSDSEARASRPISHWWESPTPTIRLHARRPDSTPSEDEEDGGGGGGRPGRRTAAAPAPRTRTRAGEEDSDSKFARLEAQEAAADKAEARKKSRALARAARRRPFTDDDDEDAIASSFNSSTGASSSSSDEELHRRSGVQSTVEGRTMPLPRGKARPAAAPPRKGSRSKLEREVERLEEVLREETALHAILDHALHHAAVTLADMSYLPAHAQELLASISAMEASVAKLEEEMVALHFQLIQERNERRLVEYRAKQQRPAVCSHRSAKSESDDAASNTKPSRGDKVHPCVAAPPLHRQLSSTTLGGGGGADPSRLSEDIVRCMRNIFISLSDSRREATRCRPSSNPSSLESQRSVPSPSGISAFWSLSEPSAISSWVQSPQVDLNHNNSLLASETVFDPYKAREKLSWADIGSYGAASEVSWMSAGKKQLDYAAESLRKFRLLIEQLAEVNPVHLNDDARLAFWINLYNALLMHAYLAYGVPRSDMKLFSLMQKAAYTIGGNSFSAAFIEYVILKMKPPNHRPQMALLLALQKIKAPEEHKKFCISAPEPLLTFALSCGMYSSPAVKIYTASNVREELQDAQRDFIRASVGVSRKGKLLIPKMLHCFARGFVDDNSFPIWISHFLPQQQATFVEHCVSRRRQSLLGTRTFGIIPFDSRFRYLFLPDMGSLN</sequence>
<dbReference type="Proteomes" id="UP001231189">
    <property type="component" value="Unassembled WGS sequence"/>
</dbReference>
<evidence type="ECO:0000313" key="6">
    <source>
        <dbReference type="Proteomes" id="UP001231189"/>
    </source>
</evidence>
<evidence type="ECO:0000256" key="2">
    <source>
        <dbReference type="SAM" id="MobiDB-lite"/>
    </source>
</evidence>
<dbReference type="Pfam" id="PF04784">
    <property type="entry name" value="DUF547"/>
    <property type="match status" value="1"/>
</dbReference>
<accession>A0AAD8VNY9</accession>